<protein>
    <recommendedName>
        <fullName evidence="6">Exodeoxyribonuclease VII small subunit</fullName>
        <ecNumber evidence="6">3.1.11.6</ecNumber>
    </recommendedName>
</protein>
<comment type="similarity">
    <text evidence="1">Belongs to the XseB family.</text>
</comment>
<sequence length="117" mass="12625">MAKPSPRASASAKAADHLAGQDADDDRAGRTEGHGADEGRDGDDVAQELSFREAQTALELCLAQLQDQDLDVEAMAGLYRRALAYAERCEAVLARVEQQVMQWDPGQPDLAPTPYTP</sequence>
<dbReference type="EMBL" id="JAYGHX010000015">
    <property type="protein sequence ID" value="MEA5392734.1"/>
    <property type="molecule type" value="Genomic_DNA"/>
</dbReference>
<gene>
    <name evidence="8" type="primary">xseB</name>
    <name evidence="8" type="ORF">VB738_15840</name>
</gene>
<evidence type="ECO:0000256" key="5">
    <source>
        <dbReference type="ARBA" id="ARBA00022839"/>
    </source>
</evidence>
<evidence type="ECO:0000256" key="2">
    <source>
        <dbReference type="ARBA" id="ARBA00022490"/>
    </source>
</evidence>
<evidence type="ECO:0000313" key="8">
    <source>
        <dbReference type="EMBL" id="MEA5392734.1"/>
    </source>
</evidence>
<keyword evidence="4 8" id="KW-0378">Hydrolase</keyword>
<evidence type="ECO:0000256" key="4">
    <source>
        <dbReference type="ARBA" id="ARBA00022801"/>
    </source>
</evidence>
<comment type="caution">
    <text evidence="8">The sequence shown here is derived from an EMBL/GenBank/DDBJ whole genome shotgun (WGS) entry which is preliminary data.</text>
</comment>
<dbReference type="NCBIfam" id="TIGR01280">
    <property type="entry name" value="xseB"/>
    <property type="match status" value="1"/>
</dbReference>
<keyword evidence="9" id="KW-1185">Reference proteome</keyword>
<evidence type="ECO:0000256" key="1">
    <source>
        <dbReference type="ARBA" id="ARBA00009998"/>
    </source>
</evidence>
<dbReference type="GO" id="GO:0008855">
    <property type="term" value="F:exodeoxyribonuclease VII activity"/>
    <property type="evidence" value="ECO:0007669"/>
    <property type="project" value="UniProtKB-EC"/>
</dbReference>
<dbReference type="RefSeq" id="WP_323306655.1">
    <property type="nucleotide sequence ID" value="NZ_JAYGHX010000015.1"/>
</dbReference>
<dbReference type="InterPro" id="IPR037004">
    <property type="entry name" value="Exonuc_VII_ssu_sf"/>
</dbReference>
<evidence type="ECO:0000256" key="6">
    <source>
        <dbReference type="NCBIfam" id="TIGR01280"/>
    </source>
</evidence>
<evidence type="ECO:0000256" key="3">
    <source>
        <dbReference type="ARBA" id="ARBA00022722"/>
    </source>
</evidence>
<keyword evidence="5" id="KW-0269">Exonuclease</keyword>
<dbReference type="Pfam" id="PF02609">
    <property type="entry name" value="Exonuc_VII_S"/>
    <property type="match status" value="1"/>
</dbReference>
<evidence type="ECO:0000313" key="9">
    <source>
        <dbReference type="Proteomes" id="UP001304461"/>
    </source>
</evidence>
<keyword evidence="2" id="KW-0963">Cytoplasm</keyword>
<feature type="region of interest" description="Disordered" evidence="7">
    <location>
        <begin position="1"/>
        <end position="50"/>
    </location>
</feature>
<evidence type="ECO:0000256" key="7">
    <source>
        <dbReference type="SAM" id="MobiDB-lite"/>
    </source>
</evidence>
<accession>A0ABU5RY78</accession>
<dbReference type="Proteomes" id="UP001304461">
    <property type="component" value="Unassembled WGS sequence"/>
</dbReference>
<dbReference type="InterPro" id="IPR003761">
    <property type="entry name" value="Exonuc_VII_S"/>
</dbReference>
<feature type="compositionally biased region" description="Basic and acidic residues" evidence="7">
    <location>
        <begin position="26"/>
        <end position="43"/>
    </location>
</feature>
<name>A0ABU5RY78_9CYAN</name>
<proteinExistence type="inferred from homology"/>
<reference evidence="8 9" key="1">
    <citation type="submission" date="2023-12" db="EMBL/GenBank/DDBJ databases">
        <title>Baltic Sea Cyanobacteria.</title>
        <authorList>
            <person name="Delbaje E."/>
            <person name="Fewer D.P."/>
            <person name="Shishido T.K."/>
        </authorList>
    </citation>
    <scope>NUCLEOTIDE SEQUENCE [LARGE SCALE GENOMIC DNA]</scope>
    <source>
        <strain evidence="8 9">UHCC 0139</strain>
    </source>
</reference>
<keyword evidence="3" id="KW-0540">Nuclease</keyword>
<dbReference type="Gene3D" id="1.10.287.1040">
    <property type="entry name" value="Exonuclease VII, small subunit"/>
    <property type="match status" value="1"/>
</dbReference>
<organism evidence="8 9">
    <name type="scientific">Cyanobium gracile UHCC 0139</name>
    <dbReference type="NCBI Taxonomy" id="3110308"/>
    <lineage>
        <taxon>Bacteria</taxon>
        <taxon>Bacillati</taxon>
        <taxon>Cyanobacteriota</taxon>
        <taxon>Cyanophyceae</taxon>
        <taxon>Synechococcales</taxon>
        <taxon>Prochlorococcaceae</taxon>
        <taxon>Cyanobium</taxon>
    </lineage>
</organism>
<dbReference type="SUPFAM" id="SSF116842">
    <property type="entry name" value="XseB-like"/>
    <property type="match status" value="1"/>
</dbReference>
<feature type="compositionally biased region" description="Low complexity" evidence="7">
    <location>
        <begin position="1"/>
        <end position="13"/>
    </location>
</feature>
<dbReference type="EC" id="3.1.11.6" evidence="6"/>